<gene>
    <name evidence="7" type="ORF">SAMN05660836_00487</name>
</gene>
<evidence type="ECO:0000256" key="5">
    <source>
        <dbReference type="ARBA" id="ARBA00023014"/>
    </source>
</evidence>
<sequence>MKFPIGLSLTMTEYLLRHRIAGTKRYPLVLMLEPTHRCNLQCAGCGRIREYRDTLDREMSLDDCIDAVEVTGTPVVTITGGEPLLYSHMKELVGEVLKRKRYIFFCTNGLLMEEALGEFQPHGRFFWNVHLDGTARVHDEITGRHGSFQKALKAVEKALEAGFQVITNTTVYRETDLDDLEQLFTILSSVGVKGILVAPGFSYSEVDEEIFLTRQEIIEKFRVIRGWTRRFPIMSNPIYLDFCAGLRSLGCTPWGNPTRNVKGWKSPCYLITDAHYPTYEEFMEKTDWDYYASGRDSRCKQCMVHCGYEPTVVRSMSLRDAVRMMLWNIHG</sequence>
<keyword evidence="8" id="KW-1185">Reference proteome</keyword>
<dbReference type="OrthoDB" id="9782387at2"/>
<dbReference type="InterPro" id="IPR017833">
    <property type="entry name" value="Hopanoid_synth-assoc_rSAM_HpnH"/>
</dbReference>
<dbReference type="GO" id="GO:0051536">
    <property type="term" value="F:iron-sulfur cluster binding"/>
    <property type="evidence" value="ECO:0007669"/>
    <property type="project" value="UniProtKB-KW"/>
</dbReference>
<reference evidence="7 8" key="1">
    <citation type="submission" date="2016-10" db="EMBL/GenBank/DDBJ databases">
        <authorList>
            <person name="de Groot N.N."/>
        </authorList>
    </citation>
    <scope>NUCLEOTIDE SEQUENCE [LARGE SCALE GENOMIC DNA]</scope>
    <source>
        <strain evidence="7 8">DSM 9990</strain>
    </source>
</reference>
<protein>
    <submittedName>
        <fullName evidence="7">Hopanoid biosynthesis associated radical SAM protein HpnH</fullName>
    </submittedName>
</protein>
<dbReference type="GO" id="GO:0046872">
    <property type="term" value="F:metal ion binding"/>
    <property type="evidence" value="ECO:0007669"/>
    <property type="project" value="UniProtKB-KW"/>
</dbReference>
<name>A0A1I4R9D2_9BACT</name>
<dbReference type="Pfam" id="PF11946">
    <property type="entry name" value="DUF3463"/>
    <property type="match status" value="1"/>
</dbReference>
<dbReference type="InterPro" id="IPR050377">
    <property type="entry name" value="Radical_SAM_PqqE_MftC-like"/>
</dbReference>
<dbReference type="AlphaFoldDB" id="A0A1I4R9D2"/>
<dbReference type="InterPro" id="IPR058240">
    <property type="entry name" value="rSAM_sf"/>
</dbReference>
<organism evidence="7 8">
    <name type="scientific">Thermodesulforhabdus norvegica</name>
    <dbReference type="NCBI Taxonomy" id="39841"/>
    <lineage>
        <taxon>Bacteria</taxon>
        <taxon>Pseudomonadati</taxon>
        <taxon>Thermodesulfobacteriota</taxon>
        <taxon>Syntrophobacteria</taxon>
        <taxon>Syntrophobacterales</taxon>
        <taxon>Thermodesulforhabdaceae</taxon>
        <taxon>Thermodesulforhabdus</taxon>
    </lineage>
</organism>
<dbReference type="EMBL" id="FOUU01000001">
    <property type="protein sequence ID" value="SFM48902.1"/>
    <property type="molecule type" value="Genomic_DNA"/>
</dbReference>
<dbReference type="SUPFAM" id="SSF102114">
    <property type="entry name" value="Radical SAM enzymes"/>
    <property type="match status" value="1"/>
</dbReference>
<keyword evidence="4" id="KW-0408">Iron</keyword>
<evidence type="ECO:0000256" key="2">
    <source>
        <dbReference type="ARBA" id="ARBA00022691"/>
    </source>
</evidence>
<dbReference type="NCBIfam" id="TIGR03470">
    <property type="entry name" value="HpnH"/>
    <property type="match status" value="1"/>
</dbReference>
<dbReference type="InterPro" id="IPR022563">
    <property type="entry name" value="DUF3463"/>
</dbReference>
<keyword evidence="2" id="KW-0949">S-adenosyl-L-methionine</keyword>
<dbReference type="CDD" id="cd01335">
    <property type="entry name" value="Radical_SAM"/>
    <property type="match status" value="1"/>
</dbReference>
<dbReference type="SFLD" id="SFLDF00397">
    <property type="entry name" value="adenosyl-hopene_transferase"/>
    <property type="match status" value="1"/>
</dbReference>
<dbReference type="RefSeq" id="WP_093393203.1">
    <property type="nucleotide sequence ID" value="NZ_FOUU01000001.1"/>
</dbReference>
<evidence type="ECO:0000313" key="8">
    <source>
        <dbReference type="Proteomes" id="UP000199611"/>
    </source>
</evidence>
<dbReference type="GO" id="GO:0003824">
    <property type="term" value="F:catalytic activity"/>
    <property type="evidence" value="ECO:0007669"/>
    <property type="project" value="InterPro"/>
</dbReference>
<proteinExistence type="predicted"/>
<dbReference type="InterPro" id="IPR013785">
    <property type="entry name" value="Aldolase_TIM"/>
</dbReference>
<dbReference type="SFLD" id="SFLDG01067">
    <property type="entry name" value="SPASM/twitch_domain_containing"/>
    <property type="match status" value="1"/>
</dbReference>
<comment type="cofactor">
    <cofactor evidence="1">
        <name>[4Fe-4S] cluster</name>
        <dbReference type="ChEBI" id="CHEBI:49883"/>
    </cofactor>
</comment>
<accession>A0A1I4R9D2</accession>
<keyword evidence="5" id="KW-0411">Iron-sulfur</keyword>
<dbReference type="Pfam" id="PF04055">
    <property type="entry name" value="Radical_SAM"/>
    <property type="match status" value="1"/>
</dbReference>
<dbReference type="Gene3D" id="3.20.20.70">
    <property type="entry name" value="Aldolase class I"/>
    <property type="match status" value="1"/>
</dbReference>
<evidence type="ECO:0000256" key="1">
    <source>
        <dbReference type="ARBA" id="ARBA00001966"/>
    </source>
</evidence>
<evidence type="ECO:0000313" key="7">
    <source>
        <dbReference type="EMBL" id="SFM48902.1"/>
    </source>
</evidence>
<keyword evidence="3" id="KW-0479">Metal-binding</keyword>
<dbReference type="Proteomes" id="UP000199611">
    <property type="component" value="Unassembled WGS sequence"/>
</dbReference>
<dbReference type="STRING" id="39841.SAMN05660836_00487"/>
<dbReference type="PANTHER" id="PTHR11228:SF22">
    <property type="entry name" value="PEPTIDE BIOSYNTHESIS PROTEIN YYDG-RELATED"/>
    <property type="match status" value="1"/>
</dbReference>
<evidence type="ECO:0000256" key="3">
    <source>
        <dbReference type="ARBA" id="ARBA00022723"/>
    </source>
</evidence>
<dbReference type="PANTHER" id="PTHR11228">
    <property type="entry name" value="RADICAL SAM DOMAIN PROTEIN"/>
    <property type="match status" value="1"/>
</dbReference>
<feature type="domain" description="Radical SAM core" evidence="6">
    <location>
        <begin position="24"/>
        <end position="229"/>
    </location>
</feature>
<dbReference type="InterPro" id="IPR007197">
    <property type="entry name" value="rSAM"/>
</dbReference>
<evidence type="ECO:0000256" key="4">
    <source>
        <dbReference type="ARBA" id="ARBA00023004"/>
    </source>
</evidence>
<evidence type="ECO:0000259" key="6">
    <source>
        <dbReference type="PROSITE" id="PS51918"/>
    </source>
</evidence>
<dbReference type="SFLD" id="SFLDS00029">
    <property type="entry name" value="Radical_SAM"/>
    <property type="match status" value="1"/>
</dbReference>
<dbReference type="PROSITE" id="PS51918">
    <property type="entry name" value="RADICAL_SAM"/>
    <property type="match status" value="1"/>
</dbReference>